<accession>A0A368N2N4</accession>
<dbReference type="InterPro" id="IPR037401">
    <property type="entry name" value="SnoaL-like"/>
</dbReference>
<dbReference type="OrthoDB" id="271716at2"/>
<protein>
    <submittedName>
        <fullName evidence="3">Protein with SnoaL 3 domain, NTF 2 superfamily</fullName>
    </submittedName>
</protein>
<dbReference type="Proteomes" id="UP000252558">
    <property type="component" value="Unassembled WGS sequence"/>
</dbReference>
<feature type="domain" description="SnoaL-like" evidence="2">
    <location>
        <begin position="29"/>
        <end position="143"/>
    </location>
</feature>
<evidence type="ECO:0000256" key="1">
    <source>
        <dbReference type="SAM" id="SignalP"/>
    </source>
</evidence>
<dbReference type="InterPro" id="IPR032710">
    <property type="entry name" value="NTF2-like_dom_sf"/>
</dbReference>
<evidence type="ECO:0000313" key="3">
    <source>
        <dbReference type="EMBL" id="RCU43791.1"/>
    </source>
</evidence>
<dbReference type="EMBL" id="QPID01000014">
    <property type="protein sequence ID" value="RCU43791.1"/>
    <property type="molecule type" value="Genomic_DNA"/>
</dbReference>
<dbReference type="Gene3D" id="3.10.450.50">
    <property type="match status" value="1"/>
</dbReference>
<dbReference type="AlphaFoldDB" id="A0A368N2N4"/>
<gene>
    <name evidence="3" type="ORF">DU002_18085</name>
</gene>
<evidence type="ECO:0000259" key="2">
    <source>
        <dbReference type="Pfam" id="PF13474"/>
    </source>
</evidence>
<keyword evidence="1" id="KW-0732">Signal</keyword>
<dbReference type="SUPFAM" id="SSF54427">
    <property type="entry name" value="NTF2-like"/>
    <property type="match status" value="1"/>
</dbReference>
<keyword evidence="4" id="KW-1185">Reference proteome</keyword>
<feature type="signal peptide" evidence="1">
    <location>
        <begin position="1"/>
        <end position="19"/>
    </location>
</feature>
<name>A0A368N2N4_9GAMM</name>
<feature type="chain" id="PRO_5016628948" evidence="1">
    <location>
        <begin position="20"/>
        <end position="161"/>
    </location>
</feature>
<dbReference type="Pfam" id="PF13474">
    <property type="entry name" value="SnoaL_3"/>
    <property type="match status" value="1"/>
</dbReference>
<organism evidence="3 4">
    <name type="scientific">Corallincola holothuriorum</name>
    <dbReference type="NCBI Taxonomy" id="2282215"/>
    <lineage>
        <taxon>Bacteria</taxon>
        <taxon>Pseudomonadati</taxon>
        <taxon>Pseudomonadota</taxon>
        <taxon>Gammaproteobacteria</taxon>
        <taxon>Alteromonadales</taxon>
        <taxon>Psychromonadaceae</taxon>
        <taxon>Corallincola</taxon>
    </lineage>
</organism>
<evidence type="ECO:0000313" key="4">
    <source>
        <dbReference type="Proteomes" id="UP000252558"/>
    </source>
</evidence>
<comment type="caution">
    <text evidence="3">The sequence shown here is derived from an EMBL/GenBank/DDBJ whole genome shotgun (WGS) entry which is preliminary data.</text>
</comment>
<reference evidence="3 4" key="1">
    <citation type="submission" date="2018-07" db="EMBL/GenBank/DDBJ databases">
        <title>Corallincola holothuriorum sp. nov., a new facultative anaerobe isolated from sea cucumber Apostichopus japonicus.</title>
        <authorList>
            <person name="Xia H."/>
        </authorList>
    </citation>
    <scope>NUCLEOTIDE SEQUENCE [LARGE SCALE GENOMIC DNA]</scope>
    <source>
        <strain evidence="3 4">C4</strain>
    </source>
</reference>
<proteinExistence type="predicted"/>
<dbReference type="RefSeq" id="WP_114339861.1">
    <property type="nucleotide sequence ID" value="NZ_QPID01000014.1"/>
</dbReference>
<sequence length="161" mass="18243">MKTLLILVLVIPFVSLTNAEATQPATTPIDQLLNTFHQSAATANGEVYFSLFHRNGVFIGTDAGERWTVNQFQEYAQPYFSQGKGWTYTASTRHIDISEDGQFAWFDELLWNEKYGQCRGSGALIKTPTGWKILQYHLTFPIPNTLAKELTEKIKAHITKE</sequence>